<dbReference type="PANTHER" id="PTHR30055">
    <property type="entry name" value="HTH-TYPE TRANSCRIPTIONAL REGULATOR RUTR"/>
    <property type="match status" value="1"/>
</dbReference>
<organism evidence="6 7">
    <name type="scientific">Micromonospora qiuiae</name>
    <dbReference type="NCBI Taxonomy" id="502268"/>
    <lineage>
        <taxon>Bacteria</taxon>
        <taxon>Bacillati</taxon>
        <taxon>Actinomycetota</taxon>
        <taxon>Actinomycetes</taxon>
        <taxon>Micromonosporales</taxon>
        <taxon>Micromonosporaceae</taxon>
        <taxon>Micromonospora</taxon>
    </lineage>
</organism>
<dbReference type="Gene3D" id="1.10.357.10">
    <property type="entry name" value="Tetracycline Repressor, domain 2"/>
    <property type="match status" value="1"/>
</dbReference>
<evidence type="ECO:0000313" key="7">
    <source>
        <dbReference type="Proteomes" id="UP000653076"/>
    </source>
</evidence>
<proteinExistence type="predicted"/>
<evidence type="ECO:0000256" key="3">
    <source>
        <dbReference type="ARBA" id="ARBA00023163"/>
    </source>
</evidence>
<keyword evidence="3" id="KW-0804">Transcription</keyword>
<sequence length="192" mass="20538">MLDAAIAVLGRQAEASIEDIAVAAGVVRQTVYAHFPSRKALLGAMIDYLTAEVASTLDALDLKTPPADEALRRWLSASWSIIERYPVLLSPVIADAAPPGDEYDRHRPVTAQLMELVRRGRRTGVFEARHPEAWIVTAVIALGHAAGQQLTAGQMSPNEAGAAYRDSVLRLVLRQPAAEDGSSTKTTSSGAQ</sequence>
<accession>A0ABQ4JI13</accession>
<dbReference type="InterPro" id="IPR036271">
    <property type="entry name" value="Tet_transcr_reg_TetR-rel_C_sf"/>
</dbReference>
<evidence type="ECO:0000256" key="4">
    <source>
        <dbReference type="PROSITE-ProRule" id="PRU00335"/>
    </source>
</evidence>
<gene>
    <name evidence="6" type="ORF">Vqi01_54100</name>
</gene>
<comment type="caution">
    <text evidence="6">The sequence shown here is derived from an EMBL/GenBank/DDBJ whole genome shotgun (WGS) entry which is preliminary data.</text>
</comment>
<reference evidence="6 7" key="1">
    <citation type="submission" date="2021-01" db="EMBL/GenBank/DDBJ databases">
        <title>Whole genome shotgun sequence of Verrucosispora qiuiae NBRC 106684.</title>
        <authorList>
            <person name="Komaki H."/>
            <person name="Tamura T."/>
        </authorList>
    </citation>
    <scope>NUCLEOTIDE SEQUENCE [LARGE SCALE GENOMIC DNA]</scope>
    <source>
        <strain evidence="6 7">NBRC 106684</strain>
    </source>
</reference>
<dbReference type="InterPro" id="IPR050109">
    <property type="entry name" value="HTH-type_TetR-like_transc_reg"/>
</dbReference>
<keyword evidence="2 4" id="KW-0238">DNA-binding</keyword>
<dbReference type="Pfam" id="PF00440">
    <property type="entry name" value="TetR_N"/>
    <property type="match status" value="1"/>
</dbReference>
<dbReference type="PRINTS" id="PR00455">
    <property type="entry name" value="HTHTETR"/>
</dbReference>
<dbReference type="SUPFAM" id="SSF46689">
    <property type="entry name" value="Homeodomain-like"/>
    <property type="match status" value="1"/>
</dbReference>
<feature type="DNA-binding region" description="H-T-H motif" evidence="4">
    <location>
        <begin position="16"/>
        <end position="35"/>
    </location>
</feature>
<dbReference type="Proteomes" id="UP000653076">
    <property type="component" value="Unassembled WGS sequence"/>
</dbReference>
<feature type="domain" description="HTH tetR-type" evidence="5">
    <location>
        <begin position="1"/>
        <end position="53"/>
    </location>
</feature>
<keyword evidence="1" id="KW-0805">Transcription regulation</keyword>
<dbReference type="PROSITE" id="PS50977">
    <property type="entry name" value="HTH_TETR_2"/>
    <property type="match status" value="1"/>
</dbReference>
<dbReference type="PANTHER" id="PTHR30055:SF234">
    <property type="entry name" value="HTH-TYPE TRANSCRIPTIONAL REGULATOR BETI"/>
    <property type="match status" value="1"/>
</dbReference>
<dbReference type="SUPFAM" id="SSF48498">
    <property type="entry name" value="Tetracyclin repressor-like, C-terminal domain"/>
    <property type="match status" value="1"/>
</dbReference>
<name>A0ABQ4JI13_9ACTN</name>
<evidence type="ECO:0000313" key="6">
    <source>
        <dbReference type="EMBL" id="GIJ30248.1"/>
    </source>
</evidence>
<dbReference type="EMBL" id="BOPC01000102">
    <property type="protein sequence ID" value="GIJ30248.1"/>
    <property type="molecule type" value="Genomic_DNA"/>
</dbReference>
<evidence type="ECO:0000256" key="2">
    <source>
        <dbReference type="ARBA" id="ARBA00023125"/>
    </source>
</evidence>
<protein>
    <recommendedName>
        <fullName evidence="5">HTH tetR-type domain-containing protein</fullName>
    </recommendedName>
</protein>
<keyword evidence="7" id="KW-1185">Reference proteome</keyword>
<evidence type="ECO:0000256" key="1">
    <source>
        <dbReference type="ARBA" id="ARBA00023015"/>
    </source>
</evidence>
<evidence type="ECO:0000259" key="5">
    <source>
        <dbReference type="PROSITE" id="PS50977"/>
    </source>
</evidence>
<dbReference type="InterPro" id="IPR001647">
    <property type="entry name" value="HTH_TetR"/>
</dbReference>
<dbReference type="InterPro" id="IPR009057">
    <property type="entry name" value="Homeodomain-like_sf"/>
</dbReference>